<protein>
    <submittedName>
        <fullName evidence="1">Uncharacterized protein</fullName>
    </submittedName>
</protein>
<gene>
    <name evidence="1" type="ORF">NUH88_03130</name>
</gene>
<accession>A0A9J7ATM5</accession>
<sequence>MFGRSNAVFEILSLRDGSWSIVATATSKDEGQAEALKVMSRAGTEGVRVIKDTGKSIHDLKPEDILFEKLKPKGEEKVFIQNIDDAPLCYEVSDFYEGEGRLTINRLFRTYLDKNNITASEALHSAREMKRLLDDGTLIFSAVAKVSTFQAAKLEDTNANERRETLFAFVDHINAAAQKTLQRPMPRIRDAGFNEAVAELKASLKDGEDRGYLIRSAIATELVENRSYLGKLAQTVDWAVICDDPDAMLDLDIFISDIMQNAEVLKDMLGHQRDTGSALVAMICFSSGEPLGEEPENLTPEHPDYTNIQLCKLIAAGKLPETQAVLVDRVRRQVESISPLSKGDREEEREVFQGLLHKLIPDGHVVGGPDMAEAVTARQSTIINKGGQKGMKEAAASMLPALADPARKAAYLLTLLESKLGKDLLRSDIDSHLDAMLVGTPTLNHLVREKLPPNKKMAKVTQIFNRIKESALPEPRKEELTGRIDDLLASYIVDGKILDKIDKSDKPLHIRAFMLVSMVQPEMLPKGKASNLARQIIVNHLKRPNFEAELVSQIPDPQDQANTLRRFHEQLNRCGFFG</sequence>
<dbReference type="KEGG" id="naci:NUH88_03130"/>
<evidence type="ECO:0000313" key="2">
    <source>
        <dbReference type="Proteomes" id="UP001060336"/>
    </source>
</evidence>
<evidence type="ECO:0000313" key="1">
    <source>
        <dbReference type="EMBL" id="UUX50696.1"/>
    </source>
</evidence>
<keyword evidence="2" id="KW-1185">Reference proteome</keyword>
<proteinExistence type="predicted"/>
<organism evidence="1 2">
    <name type="scientific">Nisaea acidiphila</name>
    <dbReference type="NCBI Taxonomy" id="1862145"/>
    <lineage>
        <taxon>Bacteria</taxon>
        <taxon>Pseudomonadati</taxon>
        <taxon>Pseudomonadota</taxon>
        <taxon>Alphaproteobacteria</taxon>
        <taxon>Rhodospirillales</taxon>
        <taxon>Thalassobaculaceae</taxon>
        <taxon>Nisaea</taxon>
    </lineage>
</organism>
<reference evidence="1" key="1">
    <citation type="submission" date="2022-08" db="EMBL/GenBank/DDBJ databases">
        <title>Nisaea acidiphila sp. nov., isolated from a marine algal debris and emended description of the genus Nisaea Urios et al. 2008.</title>
        <authorList>
            <person name="Kwon K."/>
        </authorList>
    </citation>
    <scope>NUCLEOTIDE SEQUENCE</scope>
    <source>
        <strain evidence="1">MEBiC11861</strain>
    </source>
</reference>
<dbReference type="EMBL" id="CP102480">
    <property type="protein sequence ID" value="UUX50696.1"/>
    <property type="molecule type" value="Genomic_DNA"/>
</dbReference>
<dbReference type="AlphaFoldDB" id="A0A9J7ATM5"/>
<name>A0A9J7ATM5_9PROT</name>
<dbReference type="RefSeq" id="WP_257769912.1">
    <property type="nucleotide sequence ID" value="NZ_CP102480.1"/>
</dbReference>
<dbReference type="Proteomes" id="UP001060336">
    <property type="component" value="Chromosome"/>
</dbReference>